<evidence type="ECO:0000256" key="3">
    <source>
        <dbReference type="ARBA" id="ARBA00022884"/>
    </source>
</evidence>
<dbReference type="PIRSF" id="PIRSF002155">
    <property type="entry name" value="Ribosomal_L1"/>
    <property type="match status" value="1"/>
</dbReference>
<evidence type="ECO:0000256" key="5">
    <source>
        <dbReference type="ARBA" id="ARBA00023274"/>
    </source>
</evidence>
<dbReference type="AlphaFoldDB" id="A0A381NZA9"/>
<dbReference type="InterPro" id="IPR005878">
    <property type="entry name" value="Ribosom_uL1_bac-type"/>
</dbReference>
<evidence type="ECO:0000256" key="2">
    <source>
        <dbReference type="ARBA" id="ARBA00022730"/>
    </source>
</evidence>
<dbReference type="PANTHER" id="PTHR36427">
    <property type="entry name" value="54S RIBOSOMAL PROTEIN L1, MITOCHONDRIAL"/>
    <property type="match status" value="1"/>
</dbReference>
<dbReference type="InterPro" id="IPR028364">
    <property type="entry name" value="Ribosomal_uL1/biogenesis"/>
</dbReference>
<protein>
    <recommendedName>
        <fullName evidence="7">50S ribosomal protein L1</fullName>
    </recommendedName>
</protein>
<organism evidence="6">
    <name type="scientific">marine metagenome</name>
    <dbReference type="NCBI Taxonomy" id="408172"/>
    <lineage>
        <taxon>unclassified sequences</taxon>
        <taxon>metagenomes</taxon>
        <taxon>ecological metagenomes</taxon>
    </lineage>
</organism>
<dbReference type="InterPro" id="IPR002143">
    <property type="entry name" value="Ribosomal_uL1"/>
</dbReference>
<dbReference type="InterPro" id="IPR023674">
    <property type="entry name" value="Ribosomal_uL1-like"/>
</dbReference>
<dbReference type="InterPro" id="IPR016095">
    <property type="entry name" value="Ribosomal_uL1_3-a/b-sand"/>
</dbReference>
<gene>
    <name evidence="6" type="ORF">METZ01_LOCUS12829</name>
</gene>
<dbReference type="SUPFAM" id="SSF56808">
    <property type="entry name" value="Ribosomal protein L1"/>
    <property type="match status" value="1"/>
</dbReference>
<keyword evidence="4" id="KW-0689">Ribosomal protein</keyword>
<proteinExistence type="inferred from homology"/>
<keyword evidence="2" id="KW-0699">rRNA-binding</keyword>
<dbReference type="GO" id="GO:0019843">
    <property type="term" value="F:rRNA binding"/>
    <property type="evidence" value="ECO:0007669"/>
    <property type="project" value="UniProtKB-KW"/>
</dbReference>
<accession>A0A381NZA9</accession>
<dbReference type="HAMAP" id="MF_01318_B">
    <property type="entry name" value="Ribosomal_uL1_B"/>
    <property type="match status" value="1"/>
</dbReference>
<dbReference type="CDD" id="cd00403">
    <property type="entry name" value="Ribosomal_L1"/>
    <property type="match status" value="1"/>
</dbReference>
<keyword evidence="3" id="KW-0694">RNA-binding</keyword>
<reference evidence="6" key="1">
    <citation type="submission" date="2018-05" db="EMBL/GenBank/DDBJ databases">
        <authorList>
            <person name="Lanie J.A."/>
            <person name="Ng W.-L."/>
            <person name="Kazmierczak K.M."/>
            <person name="Andrzejewski T.M."/>
            <person name="Davidsen T.M."/>
            <person name="Wayne K.J."/>
            <person name="Tettelin H."/>
            <person name="Glass J.I."/>
            <person name="Rusch D."/>
            <person name="Podicherti R."/>
            <person name="Tsui H.-C.T."/>
            <person name="Winkler M.E."/>
        </authorList>
    </citation>
    <scope>NUCLEOTIDE SEQUENCE</scope>
</reference>
<dbReference type="PROSITE" id="PS01199">
    <property type="entry name" value="RIBOSOMAL_L1"/>
    <property type="match status" value="1"/>
</dbReference>
<dbReference type="InterPro" id="IPR023673">
    <property type="entry name" value="Ribosomal_uL1_CS"/>
</dbReference>
<dbReference type="GO" id="GO:0003735">
    <property type="term" value="F:structural constituent of ribosome"/>
    <property type="evidence" value="ECO:0007669"/>
    <property type="project" value="InterPro"/>
</dbReference>
<dbReference type="PANTHER" id="PTHR36427:SF3">
    <property type="entry name" value="LARGE RIBOSOMAL SUBUNIT PROTEIN UL1M"/>
    <property type="match status" value="1"/>
</dbReference>
<dbReference type="Gene3D" id="3.30.190.20">
    <property type="match status" value="1"/>
</dbReference>
<keyword evidence="5" id="KW-0687">Ribonucleoprotein</keyword>
<evidence type="ECO:0000256" key="4">
    <source>
        <dbReference type="ARBA" id="ARBA00022980"/>
    </source>
</evidence>
<name>A0A381NZA9_9ZZZZ</name>
<dbReference type="EMBL" id="UINC01000710">
    <property type="protein sequence ID" value="SUZ59975.1"/>
    <property type="molecule type" value="Genomic_DNA"/>
</dbReference>
<dbReference type="GO" id="GO:0006412">
    <property type="term" value="P:translation"/>
    <property type="evidence" value="ECO:0007669"/>
    <property type="project" value="InterPro"/>
</dbReference>
<evidence type="ECO:0000256" key="1">
    <source>
        <dbReference type="ARBA" id="ARBA00010531"/>
    </source>
</evidence>
<dbReference type="GO" id="GO:0022625">
    <property type="term" value="C:cytosolic large ribosomal subunit"/>
    <property type="evidence" value="ECO:0007669"/>
    <property type="project" value="TreeGrafter"/>
</dbReference>
<dbReference type="NCBIfam" id="TIGR01169">
    <property type="entry name" value="rplA_bact"/>
    <property type="match status" value="1"/>
</dbReference>
<sequence length="219" mass="23227">MSTLEERKYSVSEAIQFLKSGPKTNFEESVDVSINLGIDASKSDQTVRSATSLPAGTGKTCKVAVFAEAEQAKEALESGADAVGMEDLAEKIKKGEDDFDVVIATPATMKIVSPLGKILGPKGTMPNPKTGTVTKDIGKAVKNAKAGQIRYRADKSGIVHGRIGDLSYSSEQIQQNIETLLVDIKRNKPASSKGIFIQKLSLSSTMGAGIELDMGTLSF</sequence>
<dbReference type="FunFam" id="3.40.50.790:FF:000001">
    <property type="entry name" value="50S ribosomal protein L1"/>
    <property type="match status" value="1"/>
</dbReference>
<evidence type="ECO:0000313" key="6">
    <source>
        <dbReference type="EMBL" id="SUZ59975.1"/>
    </source>
</evidence>
<dbReference type="Pfam" id="PF00687">
    <property type="entry name" value="Ribosomal_L1"/>
    <property type="match status" value="1"/>
</dbReference>
<comment type="similarity">
    <text evidence="1">Belongs to the universal ribosomal protein uL1 family.</text>
</comment>
<evidence type="ECO:0008006" key="7">
    <source>
        <dbReference type="Google" id="ProtNLM"/>
    </source>
</evidence>
<dbReference type="Gene3D" id="3.40.50.790">
    <property type="match status" value="1"/>
</dbReference>